<organism evidence="1 2">
    <name type="scientific">Mycolicibacterium frederiksbergense</name>
    <dbReference type="NCBI Taxonomy" id="117567"/>
    <lineage>
        <taxon>Bacteria</taxon>
        <taxon>Bacillati</taxon>
        <taxon>Actinomycetota</taxon>
        <taxon>Actinomycetes</taxon>
        <taxon>Mycobacteriales</taxon>
        <taxon>Mycobacteriaceae</taxon>
        <taxon>Mycolicibacterium</taxon>
    </lineage>
</organism>
<dbReference type="RefSeq" id="WP_280834052.1">
    <property type="nucleotide sequence ID" value="NZ_JARXVE010000007.1"/>
</dbReference>
<dbReference type="InterPro" id="IPR011008">
    <property type="entry name" value="Dimeric_a/b-barrel"/>
</dbReference>
<dbReference type="SUPFAM" id="SSF54909">
    <property type="entry name" value="Dimeric alpha+beta barrel"/>
    <property type="match status" value="1"/>
</dbReference>
<evidence type="ECO:0000313" key="2">
    <source>
        <dbReference type="Proteomes" id="UP001160130"/>
    </source>
</evidence>
<reference evidence="1 2" key="1">
    <citation type="submission" date="2023-04" db="EMBL/GenBank/DDBJ databases">
        <title>Forest soil microbial communities from Buena Vista Peninsula, Colon Province, Panama.</title>
        <authorList>
            <person name="Bouskill N."/>
        </authorList>
    </citation>
    <scope>NUCLEOTIDE SEQUENCE [LARGE SCALE GENOMIC DNA]</scope>
    <source>
        <strain evidence="1 2">AC80</strain>
    </source>
</reference>
<keyword evidence="2" id="KW-1185">Reference proteome</keyword>
<protein>
    <recommendedName>
        <fullName evidence="3">ABM domain-containing protein</fullName>
    </recommendedName>
</protein>
<proteinExistence type="predicted"/>
<evidence type="ECO:0000313" key="1">
    <source>
        <dbReference type="EMBL" id="MDH6197447.1"/>
    </source>
</evidence>
<name>A0ABT6L5H1_9MYCO</name>
<dbReference type="Proteomes" id="UP001160130">
    <property type="component" value="Unassembled WGS sequence"/>
</dbReference>
<dbReference type="EMBL" id="JARXVE010000007">
    <property type="protein sequence ID" value="MDH6197447.1"/>
    <property type="molecule type" value="Genomic_DNA"/>
</dbReference>
<sequence>MSTIEIIEFNTRPGTTVETLRDALDNLDRELTAIGGFESRTLYRAAGTENGWLLDYRWVTLADAQASMSNVATTEAFITLMALVDAPESMKLTYGVPA</sequence>
<accession>A0ABT6L5H1</accession>
<evidence type="ECO:0008006" key="3">
    <source>
        <dbReference type="Google" id="ProtNLM"/>
    </source>
</evidence>
<gene>
    <name evidence="1" type="ORF">M2272_004102</name>
</gene>
<comment type="caution">
    <text evidence="1">The sequence shown here is derived from an EMBL/GenBank/DDBJ whole genome shotgun (WGS) entry which is preliminary data.</text>
</comment>